<dbReference type="Pfam" id="PF08668">
    <property type="entry name" value="HDOD"/>
    <property type="match status" value="1"/>
</dbReference>
<dbReference type="Gene3D" id="1.10.3210.10">
    <property type="entry name" value="Hypothetical protein af1432"/>
    <property type="match status" value="1"/>
</dbReference>
<dbReference type="InterPro" id="IPR052340">
    <property type="entry name" value="RNase_Y/CdgJ"/>
</dbReference>
<feature type="domain" description="HDOD" evidence="1">
    <location>
        <begin position="209"/>
        <end position="403"/>
    </location>
</feature>
<protein>
    <submittedName>
        <fullName evidence="2">EAL and modified HD-GYP domain-containing signal transduction protein</fullName>
    </submittedName>
</protein>
<evidence type="ECO:0000313" key="3">
    <source>
        <dbReference type="Proteomes" id="UP000587070"/>
    </source>
</evidence>
<dbReference type="OrthoDB" id="9804751at2"/>
<evidence type="ECO:0000259" key="1">
    <source>
        <dbReference type="PROSITE" id="PS51833"/>
    </source>
</evidence>
<dbReference type="PANTHER" id="PTHR33525:SF4">
    <property type="entry name" value="CYCLIC DI-GMP PHOSPHODIESTERASE CDGJ"/>
    <property type="match status" value="1"/>
</dbReference>
<evidence type="ECO:0000313" key="2">
    <source>
        <dbReference type="EMBL" id="MBB4247662.1"/>
    </source>
</evidence>
<accession>A0A840GGN1</accession>
<dbReference type="AlphaFoldDB" id="A0A840GGN1"/>
<gene>
    <name evidence="2" type="ORF">GGD90_002036</name>
</gene>
<dbReference type="InterPro" id="IPR013976">
    <property type="entry name" value="HDOD"/>
</dbReference>
<dbReference type="PANTHER" id="PTHR33525">
    <property type="match status" value="1"/>
</dbReference>
<comment type="caution">
    <text evidence="2">The sequence shown here is derived from an EMBL/GenBank/DDBJ whole genome shotgun (WGS) entry which is preliminary data.</text>
</comment>
<dbReference type="RefSeq" id="WP_153116476.1">
    <property type="nucleotide sequence ID" value="NZ_JACIGE010000006.1"/>
</dbReference>
<dbReference type="SUPFAM" id="SSF109604">
    <property type="entry name" value="HD-domain/PDEase-like"/>
    <property type="match status" value="1"/>
</dbReference>
<dbReference type="EMBL" id="JACIGE010000006">
    <property type="protein sequence ID" value="MBB4247662.1"/>
    <property type="molecule type" value="Genomic_DNA"/>
</dbReference>
<organism evidence="2 3">
    <name type="scientific">Rhodocyclus tenuis</name>
    <name type="common">Rhodospirillum tenue</name>
    <dbReference type="NCBI Taxonomy" id="1066"/>
    <lineage>
        <taxon>Bacteria</taxon>
        <taxon>Pseudomonadati</taxon>
        <taxon>Pseudomonadota</taxon>
        <taxon>Betaproteobacteria</taxon>
        <taxon>Rhodocyclales</taxon>
        <taxon>Rhodocyclaceae</taxon>
        <taxon>Rhodocyclus</taxon>
    </lineage>
</organism>
<reference evidence="2 3" key="1">
    <citation type="submission" date="2020-08" db="EMBL/GenBank/DDBJ databases">
        <title>Genome sequencing of Purple Non-Sulfur Bacteria from various extreme environments.</title>
        <authorList>
            <person name="Mayer M."/>
        </authorList>
    </citation>
    <scope>NUCLEOTIDE SEQUENCE [LARGE SCALE GENOMIC DNA]</scope>
    <source>
        <strain evidence="2 3">2761</strain>
    </source>
</reference>
<keyword evidence="3" id="KW-1185">Reference proteome</keyword>
<proteinExistence type="predicted"/>
<name>A0A840GGN1_RHOTE</name>
<dbReference type="Proteomes" id="UP000587070">
    <property type="component" value="Unassembled WGS sequence"/>
</dbReference>
<dbReference type="PROSITE" id="PS51833">
    <property type="entry name" value="HDOD"/>
    <property type="match status" value="1"/>
</dbReference>
<sequence>MNELSPVPRLFLQALLSPEHAWAAAVCRVWPDGGNAASGAANASSAPPAVAAPLAALADSLGRSTGIKALTKAMPLFLPVTTEDLGDPALSRSLPAQQSVFVLPAAALSSPKAIASCAALRQRGYHCGLRIDRKDLIAQVPVDAFDWLQLDATFARTELPVLELIRAHQSGLQMMATGVGTRTLAEWLKEKHFALHDGRFVALLDRQRRREADIARLKLVKLLGLVIADADTREIEAIFREEARLSYNLLRLVNSVAVGARTKIVSFRQAIDVLGRRQLKRWLQLLIYANPIGNGEPNPLLTLAAARGRALEAMCEKLPAPEGIENLSDAAFTVGIFSLLDVLLNLPLAEITAALPLHESISAALVERRGMLGELLAAQIASESGHDQLAAAALDRLGIAPALHLDAQATAVHWAAEIARQPLE</sequence>